<proteinExistence type="predicted"/>
<evidence type="ECO:0000313" key="2">
    <source>
        <dbReference type="Proteomes" id="UP001202328"/>
    </source>
</evidence>
<dbReference type="AlphaFoldDB" id="A0AAD4S360"/>
<dbReference type="EMBL" id="JAJJMB010014738">
    <property type="protein sequence ID" value="KAI3858426.1"/>
    <property type="molecule type" value="Genomic_DNA"/>
</dbReference>
<feature type="non-terminal residue" evidence="1">
    <location>
        <position position="106"/>
    </location>
</feature>
<reference evidence="1" key="1">
    <citation type="submission" date="2022-04" db="EMBL/GenBank/DDBJ databases">
        <title>A functionally conserved STORR gene fusion in Papaver species that diverged 16.8 million years ago.</title>
        <authorList>
            <person name="Catania T."/>
        </authorList>
    </citation>
    <scope>NUCLEOTIDE SEQUENCE</scope>
    <source>
        <strain evidence="1">S-188037</strain>
    </source>
</reference>
<accession>A0AAD4S360</accession>
<name>A0AAD4S360_9MAGN</name>
<protein>
    <submittedName>
        <fullName evidence="1">Uncharacterized protein</fullName>
    </submittedName>
</protein>
<organism evidence="1 2">
    <name type="scientific">Papaver atlanticum</name>
    <dbReference type="NCBI Taxonomy" id="357466"/>
    <lineage>
        <taxon>Eukaryota</taxon>
        <taxon>Viridiplantae</taxon>
        <taxon>Streptophyta</taxon>
        <taxon>Embryophyta</taxon>
        <taxon>Tracheophyta</taxon>
        <taxon>Spermatophyta</taxon>
        <taxon>Magnoliopsida</taxon>
        <taxon>Ranunculales</taxon>
        <taxon>Papaveraceae</taxon>
        <taxon>Papaveroideae</taxon>
        <taxon>Papaver</taxon>
    </lineage>
</organism>
<evidence type="ECO:0000313" key="1">
    <source>
        <dbReference type="EMBL" id="KAI3858426.1"/>
    </source>
</evidence>
<dbReference type="Proteomes" id="UP001202328">
    <property type="component" value="Unassembled WGS sequence"/>
</dbReference>
<keyword evidence="2" id="KW-1185">Reference proteome</keyword>
<gene>
    <name evidence="1" type="ORF">MKW98_021791</name>
</gene>
<sequence>NKQLEVTLKIRSKKQAPRVLLASTTSTYQLDRGAVNIVVMMSQMDGGCPDNEGYQLFSKQDQMKMIQRVIKSGHESKRQNYVSSRTQNNQESGNVRLSAYFYPYPL</sequence>
<comment type="caution">
    <text evidence="1">The sequence shown here is derived from an EMBL/GenBank/DDBJ whole genome shotgun (WGS) entry which is preliminary data.</text>
</comment>